<dbReference type="FunFam" id="3.40.50.300:FF:000029">
    <property type="entry name" value="Elongation factor G"/>
    <property type="match status" value="1"/>
</dbReference>
<evidence type="ECO:0000256" key="8">
    <source>
        <dbReference type="NCBIfam" id="TIGR00484"/>
    </source>
</evidence>
<dbReference type="Gene3D" id="3.30.70.240">
    <property type="match status" value="1"/>
</dbReference>
<dbReference type="GO" id="GO:0003924">
    <property type="term" value="F:GTPase activity"/>
    <property type="evidence" value="ECO:0007669"/>
    <property type="project" value="InterPro"/>
</dbReference>
<sequence>MSSTQIEKIRNIGIMAHIDAGKTTTTERILYYTGKSHKIGEVHDGAATMDWMVQEQERGITITSAATSCSWKKKNINIIDTPGHVDFTIEVERSLRVLDGAVGVFDAVSGVEPQSETVWGQADKYSVPRIAFVNKMDRVGADFQNCIEEIREKLDKTAAAIQIPIGAEDEFLGMIDLVEMRALYFSSENLGATVEEKEIPADLIDEATLSREELVETLCDYDDDLAEAYLGGEEISNERIKEVIRTSVIKKEFVPVLCGSAFKNKGVQPLLDAICDYLPSPIDRGNIVGVSAKDTSKEEVRRPDTEELFSALAFKIATDPFVGMLHYIRIYSGVLKQGATVYNPLKKKKERITKILQMHADKRTELAEARAGDIVAVSGMKETITGETICVDHKPIIYDLMDFPESVISVAIEPKTTADEKKLMESLGRLKLEDPSFTYNNNKETGQLLIYGMGELHLEIIADRLDREFKVGIRVGQPQVSYRESILGSAESESTFDKEHGGKVQFGHVRLKVEPTECQTGIEFHTDLTKRDLPLNFIDAIEKSLRDTAPGGAMAGYAFINIKVTLLAANFNEESSSEVAYIIAASGAFREACQKAKIGLLEPLMSLEVITPVDYTGDVISDINMKRGKVLAMNSKQNKEVVEAEVPLAEMFGYSTDLRSRSQGRASFTMNFSKYESIPMELAKVILEKKGIYI</sequence>
<dbReference type="Gene3D" id="3.30.70.870">
    <property type="entry name" value="Elongation Factor G (Translational Gtpase), domain 3"/>
    <property type="match status" value="1"/>
</dbReference>
<dbReference type="InterPro" id="IPR014721">
    <property type="entry name" value="Ribsml_uS5_D2-typ_fold_subgr"/>
</dbReference>
<feature type="binding site" evidence="7">
    <location>
        <begin position="16"/>
        <end position="23"/>
    </location>
    <ligand>
        <name>GTP</name>
        <dbReference type="ChEBI" id="CHEBI:37565"/>
    </ligand>
</feature>
<comment type="caution">
    <text evidence="10">The sequence shown here is derived from an EMBL/GenBank/DDBJ whole genome shotgun (WGS) entry which is preliminary data.</text>
</comment>
<keyword evidence="5 7" id="KW-0342">GTP-binding</keyword>
<evidence type="ECO:0000313" key="10">
    <source>
        <dbReference type="EMBL" id="OUR94031.1"/>
    </source>
</evidence>
<keyword evidence="4 7" id="KW-0648">Protein biosynthesis</keyword>
<dbReference type="Gene3D" id="2.40.30.10">
    <property type="entry name" value="Translation factors"/>
    <property type="match status" value="1"/>
</dbReference>
<dbReference type="SUPFAM" id="SSF54980">
    <property type="entry name" value="EF-G C-terminal domain-like"/>
    <property type="match status" value="2"/>
</dbReference>
<dbReference type="InterPro" id="IPR035649">
    <property type="entry name" value="EFG_V"/>
</dbReference>
<keyword evidence="3 7" id="KW-0251">Elongation factor</keyword>
<evidence type="ECO:0000256" key="4">
    <source>
        <dbReference type="ARBA" id="ARBA00022917"/>
    </source>
</evidence>
<name>A0A1Y5F8E4_9BACT</name>
<dbReference type="NCBIfam" id="NF009381">
    <property type="entry name" value="PRK12740.1-5"/>
    <property type="match status" value="1"/>
</dbReference>
<dbReference type="PANTHER" id="PTHR43261:SF1">
    <property type="entry name" value="RIBOSOME-RELEASING FACTOR 2, MITOCHONDRIAL"/>
    <property type="match status" value="1"/>
</dbReference>
<dbReference type="PROSITE" id="PS51722">
    <property type="entry name" value="G_TR_2"/>
    <property type="match status" value="1"/>
</dbReference>
<proteinExistence type="inferred from homology"/>
<feature type="binding site" evidence="7">
    <location>
        <begin position="134"/>
        <end position="137"/>
    </location>
    <ligand>
        <name>GTP</name>
        <dbReference type="ChEBI" id="CHEBI:37565"/>
    </ligand>
</feature>
<dbReference type="SMART" id="SM00889">
    <property type="entry name" value="EFG_IV"/>
    <property type="match status" value="1"/>
</dbReference>
<gene>
    <name evidence="7" type="primary">fusA</name>
    <name evidence="10" type="ORF">A9Q84_18405</name>
</gene>
<dbReference type="Pfam" id="PF03144">
    <property type="entry name" value="GTP_EFTU_D2"/>
    <property type="match status" value="1"/>
</dbReference>
<dbReference type="AlphaFoldDB" id="A0A1Y5F8E4"/>
<dbReference type="Gene3D" id="3.40.50.300">
    <property type="entry name" value="P-loop containing nucleotide triphosphate hydrolases"/>
    <property type="match status" value="1"/>
</dbReference>
<dbReference type="CDD" id="cd01886">
    <property type="entry name" value="EF-G"/>
    <property type="match status" value="1"/>
</dbReference>
<dbReference type="FunFam" id="3.30.70.870:FF:000001">
    <property type="entry name" value="Elongation factor G"/>
    <property type="match status" value="1"/>
</dbReference>
<dbReference type="Gene3D" id="3.30.230.10">
    <property type="match status" value="1"/>
</dbReference>
<keyword evidence="7" id="KW-0963">Cytoplasm</keyword>
<dbReference type="PANTHER" id="PTHR43261">
    <property type="entry name" value="TRANSLATION ELONGATION FACTOR G-RELATED"/>
    <property type="match status" value="1"/>
</dbReference>
<dbReference type="InterPro" id="IPR009000">
    <property type="entry name" value="Transl_B-barrel_sf"/>
</dbReference>
<dbReference type="Pfam" id="PF14492">
    <property type="entry name" value="EFG_III"/>
    <property type="match status" value="1"/>
</dbReference>
<dbReference type="SUPFAM" id="SSF54211">
    <property type="entry name" value="Ribosomal protein S5 domain 2-like"/>
    <property type="match status" value="1"/>
</dbReference>
<dbReference type="InterPro" id="IPR035647">
    <property type="entry name" value="EFG_III/V"/>
</dbReference>
<comment type="similarity">
    <text evidence="1 7">Belongs to the TRAFAC class translation factor GTPase superfamily. Classic translation factor GTPase family. EF-G/EF-2 subfamily.</text>
</comment>
<dbReference type="CDD" id="cd16262">
    <property type="entry name" value="EFG_III"/>
    <property type="match status" value="1"/>
</dbReference>
<dbReference type="PROSITE" id="PS00301">
    <property type="entry name" value="G_TR_1"/>
    <property type="match status" value="1"/>
</dbReference>
<dbReference type="HAMAP" id="MF_00054_B">
    <property type="entry name" value="EF_G_EF_2_B"/>
    <property type="match status" value="1"/>
</dbReference>
<dbReference type="SUPFAM" id="SSF52540">
    <property type="entry name" value="P-loop containing nucleoside triphosphate hydrolases"/>
    <property type="match status" value="1"/>
</dbReference>
<dbReference type="InterPro" id="IPR004161">
    <property type="entry name" value="EFTu-like_2"/>
</dbReference>
<dbReference type="InterPro" id="IPR005225">
    <property type="entry name" value="Small_GTP-bd"/>
</dbReference>
<reference evidence="11" key="1">
    <citation type="journal article" date="2017" name="Proc. Natl. Acad. Sci. U.S.A.">
        <title>Simulation of Deepwater Horizon oil plume reveals substrate specialization within a complex community of hydrocarbon-degraders.</title>
        <authorList>
            <person name="Hu P."/>
            <person name="Dubinsky E.A."/>
            <person name="Probst A.J."/>
            <person name="Wang J."/>
            <person name="Sieber C.M.K."/>
            <person name="Tom L.M."/>
            <person name="Gardinali P."/>
            <person name="Banfield J.F."/>
            <person name="Atlas R.M."/>
            <person name="Andersen G.L."/>
        </authorList>
    </citation>
    <scope>NUCLEOTIDE SEQUENCE [LARGE SCALE GENOMIC DNA]</scope>
</reference>
<evidence type="ECO:0000256" key="5">
    <source>
        <dbReference type="ARBA" id="ARBA00023134"/>
    </source>
</evidence>
<evidence type="ECO:0000256" key="1">
    <source>
        <dbReference type="ARBA" id="ARBA00005870"/>
    </source>
</evidence>
<dbReference type="SMART" id="SM00838">
    <property type="entry name" value="EFG_C"/>
    <property type="match status" value="1"/>
</dbReference>
<dbReference type="InterPro" id="IPR005517">
    <property type="entry name" value="Transl_elong_EFG/EF2_IV"/>
</dbReference>
<dbReference type="GO" id="GO:0032790">
    <property type="term" value="P:ribosome disassembly"/>
    <property type="evidence" value="ECO:0007669"/>
    <property type="project" value="TreeGrafter"/>
</dbReference>
<dbReference type="InterPro" id="IPR004540">
    <property type="entry name" value="Transl_elong_EFG/EF2"/>
</dbReference>
<comment type="function">
    <text evidence="6 7">Catalyzes the GTP-dependent ribosomal translocation step during translation elongation. During this step, the ribosome changes from the pre-translocational (PRE) to the post-translocational (POST) state as the newly formed A-site-bound peptidyl-tRNA and P-site-bound deacylated tRNA move to the P and E sites, respectively. Catalyzes the coordinated movement of the two tRNA molecules, the mRNA and conformational changes in the ribosome.</text>
</comment>
<dbReference type="InterPro" id="IPR009022">
    <property type="entry name" value="EFG_III"/>
</dbReference>
<dbReference type="CDD" id="cd03713">
    <property type="entry name" value="EFG_mtEFG_C"/>
    <property type="match status" value="1"/>
</dbReference>
<dbReference type="FunFam" id="2.40.30.10:FF:000006">
    <property type="entry name" value="Elongation factor G"/>
    <property type="match status" value="1"/>
</dbReference>
<dbReference type="CDD" id="cd04088">
    <property type="entry name" value="EFG_mtEFG_II"/>
    <property type="match status" value="1"/>
</dbReference>
<dbReference type="GO" id="GO:0005525">
    <property type="term" value="F:GTP binding"/>
    <property type="evidence" value="ECO:0007669"/>
    <property type="project" value="UniProtKB-UniRule"/>
</dbReference>
<dbReference type="PRINTS" id="PR00315">
    <property type="entry name" value="ELONGATNFCT"/>
</dbReference>
<evidence type="ECO:0000256" key="6">
    <source>
        <dbReference type="ARBA" id="ARBA00024731"/>
    </source>
</evidence>
<dbReference type="InterPro" id="IPR031157">
    <property type="entry name" value="G_TR_CS"/>
</dbReference>
<dbReference type="InterPro" id="IPR027417">
    <property type="entry name" value="P-loop_NTPase"/>
</dbReference>
<feature type="binding site" evidence="7">
    <location>
        <begin position="80"/>
        <end position="84"/>
    </location>
    <ligand>
        <name>GTP</name>
        <dbReference type="ChEBI" id="CHEBI:37565"/>
    </ligand>
</feature>
<organism evidence="10 11">
    <name type="scientific">Halobacteriovorax marinus</name>
    <dbReference type="NCBI Taxonomy" id="97084"/>
    <lineage>
        <taxon>Bacteria</taxon>
        <taxon>Pseudomonadati</taxon>
        <taxon>Bdellovibrionota</taxon>
        <taxon>Bacteriovoracia</taxon>
        <taxon>Bacteriovoracales</taxon>
        <taxon>Halobacteriovoraceae</taxon>
        <taxon>Halobacteriovorax</taxon>
    </lineage>
</organism>
<evidence type="ECO:0000259" key="9">
    <source>
        <dbReference type="PROSITE" id="PS51722"/>
    </source>
</evidence>
<dbReference type="EMBL" id="MAAO01000013">
    <property type="protein sequence ID" value="OUR94031.1"/>
    <property type="molecule type" value="Genomic_DNA"/>
</dbReference>
<comment type="subcellular location">
    <subcellularLocation>
        <location evidence="7">Cytoplasm</location>
    </subcellularLocation>
</comment>
<dbReference type="Pfam" id="PF00679">
    <property type="entry name" value="EFG_C"/>
    <property type="match status" value="1"/>
</dbReference>
<dbReference type="GO" id="GO:0003746">
    <property type="term" value="F:translation elongation factor activity"/>
    <property type="evidence" value="ECO:0007669"/>
    <property type="project" value="UniProtKB-UniRule"/>
</dbReference>
<dbReference type="FunFam" id="3.30.70.240:FF:000001">
    <property type="entry name" value="Elongation factor G"/>
    <property type="match status" value="1"/>
</dbReference>
<dbReference type="GO" id="GO:0005737">
    <property type="term" value="C:cytoplasm"/>
    <property type="evidence" value="ECO:0007669"/>
    <property type="project" value="UniProtKB-SubCell"/>
</dbReference>
<feature type="domain" description="Tr-type G" evidence="9">
    <location>
        <begin position="7"/>
        <end position="282"/>
    </location>
</feature>
<evidence type="ECO:0000313" key="11">
    <source>
        <dbReference type="Proteomes" id="UP000196531"/>
    </source>
</evidence>
<dbReference type="InterPro" id="IPR041095">
    <property type="entry name" value="EFG_II"/>
</dbReference>
<keyword evidence="2 7" id="KW-0547">Nucleotide-binding</keyword>
<dbReference type="NCBIfam" id="TIGR00231">
    <property type="entry name" value="small_GTP"/>
    <property type="match status" value="1"/>
</dbReference>
<dbReference type="InterPro" id="IPR020568">
    <property type="entry name" value="Ribosomal_Su5_D2-typ_SF"/>
</dbReference>
<dbReference type="InterPro" id="IPR000795">
    <property type="entry name" value="T_Tr_GTP-bd_dom"/>
</dbReference>
<protein>
    <recommendedName>
        <fullName evidence="7 8">Elongation factor G</fullName>
        <shortName evidence="7">EF-G</shortName>
    </recommendedName>
</protein>
<evidence type="ECO:0000256" key="2">
    <source>
        <dbReference type="ARBA" id="ARBA00022741"/>
    </source>
</evidence>
<dbReference type="Proteomes" id="UP000196531">
    <property type="component" value="Unassembled WGS sequence"/>
</dbReference>
<evidence type="ECO:0000256" key="7">
    <source>
        <dbReference type="HAMAP-Rule" id="MF_00054"/>
    </source>
</evidence>
<evidence type="ECO:0000256" key="3">
    <source>
        <dbReference type="ARBA" id="ARBA00022768"/>
    </source>
</evidence>
<accession>A0A1Y5F8E4</accession>
<dbReference type="NCBIfam" id="TIGR00484">
    <property type="entry name" value="EF-G"/>
    <property type="match status" value="1"/>
</dbReference>
<dbReference type="SUPFAM" id="SSF50447">
    <property type="entry name" value="Translation proteins"/>
    <property type="match status" value="1"/>
</dbReference>
<dbReference type="Pfam" id="PF03764">
    <property type="entry name" value="EFG_IV"/>
    <property type="match status" value="1"/>
</dbReference>
<dbReference type="InterPro" id="IPR000640">
    <property type="entry name" value="EFG_V-like"/>
</dbReference>
<dbReference type="Pfam" id="PF00009">
    <property type="entry name" value="GTP_EFTU"/>
    <property type="match status" value="1"/>
</dbReference>